<evidence type="ECO:0000256" key="1">
    <source>
        <dbReference type="SAM" id="Coils"/>
    </source>
</evidence>
<name>A0AAD3HE30_9STRA</name>
<protein>
    <recommendedName>
        <fullName evidence="5">Hemerythrin-like domain-containing protein</fullName>
    </recommendedName>
</protein>
<evidence type="ECO:0000313" key="3">
    <source>
        <dbReference type="EMBL" id="GFH60245.1"/>
    </source>
</evidence>
<reference evidence="3 4" key="1">
    <citation type="journal article" date="2021" name="Sci. Rep.">
        <title>The genome of the diatom Chaetoceros tenuissimus carries an ancient integrated fragment of an extant virus.</title>
        <authorList>
            <person name="Hongo Y."/>
            <person name="Kimura K."/>
            <person name="Takaki Y."/>
            <person name="Yoshida Y."/>
            <person name="Baba S."/>
            <person name="Kobayashi G."/>
            <person name="Nagasaki K."/>
            <person name="Hano T."/>
            <person name="Tomaru Y."/>
        </authorList>
    </citation>
    <scope>NUCLEOTIDE SEQUENCE [LARGE SCALE GENOMIC DNA]</scope>
    <source>
        <strain evidence="3 4">NIES-3715</strain>
    </source>
</reference>
<dbReference type="EMBL" id="BLLK01000069">
    <property type="protein sequence ID" value="GFH60245.1"/>
    <property type="molecule type" value="Genomic_DNA"/>
</dbReference>
<dbReference type="Proteomes" id="UP001054902">
    <property type="component" value="Unassembled WGS sequence"/>
</dbReference>
<accession>A0AAD3HE30</accession>
<evidence type="ECO:0000256" key="2">
    <source>
        <dbReference type="SAM" id="MobiDB-lite"/>
    </source>
</evidence>
<dbReference type="AlphaFoldDB" id="A0AAD3HE30"/>
<proteinExistence type="predicted"/>
<feature type="region of interest" description="Disordered" evidence="2">
    <location>
        <begin position="1"/>
        <end position="42"/>
    </location>
</feature>
<keyword evidence="1" id="KW-0175">Coiled coil</keyword>
<feature type="coiled-coil region" evidence="1">
    <location>
        <begin position="124"/>
        <end position="151"/>
    </location>
</feature>
<gene>
    <name evidence="3" type="ORF">CTEN210_16721</name>
</gene>
<comment type="caution">
    <text evidence="3">The sequence shown here is derived from an EMBL/GenBank/DDBJ whole genome shotgun (WGS) entry which is preliminary data.</text>
</comment>
<organism evidence="3 4">
    <name type="scientific">Chaetoceros tenuissimus</name>
    <dbReference type="NCBI Taxonomy" id="426638"/>
    <lineage>
        <taxon>Eukaryota</taxon>
        <taxon>Sar</taxon>
        <taxon>Stramenopiles</taxon>
        <taxon>Ochrophyta</taxon>
        <taxon>Bacillariophyta</taxon>
        <taxon>Coscinodiscophyceae</taxon>
        <taxon>Chaetocerotophycidae</taxon>
        <taxon>Chaetocerotales</taxon>
        <taxon>Chaetocerotaceae</taxon>
        <taxon>Chaetoceros</taxon>
    </lineage>
</organism>
<keyword evidence="4" id="KW-1185">Reference proteome</keyword>
<evidence type="ECO:0008006" key="5">
    <source>
        <dbReference type="Google" id="ProtNLM"/>
    </source>
</evidence>
<evidence type="ECO:0000313" key="4">
    <source>
        <dbReference type="Proteomes" id="UP001054902"/>
    </source>
</evidence>
<sequence>MGNCFSIGGNKTTASKHNADDQPVVEDQVLGDKKQEEAPAENPKPMVFALMRNGHEVIRGTVREVEDFLEAGDVEQAIMSYKNLMKWMNLHLRMEEGNRDGVTPMGFFAVLDQKFDNIATNEGLRDEHDEIDTLEKSMEEAKEESVMMKKVMEMKKNGENMKEIMIKELLATIIDDEEFPFFVKHANYILDKFDDGNPKARVFDHALWAVATPAQWQQWKLWIEESLPESRFKEVMAVIGN</sequence>